<feature type="transmembrane region" description="Helical" evidence="12">
    <location>
        <begin position="55"/>
        <end position="84"/>
    </location>
</feature>
<feature type="domain" description="Acyl-CoA dehydrogenase C-terminal bacterial-type" evidence="16">
    <location>
        <begin position="521"/>
        <end position="804"/>
    </location>
</feature>
<dbReference type="InterPro" id="IPR009075">
    <property type="entry name" value="AcylCo_DH/oxidase_C"/>
</dbReference>
<dbReference type="Proteomes" id="UP000830116">
    <property type="component" value="Chromosome"/>
</dbReference>
<evidence type="ECO:0000256" key="1">
    <source>
        <dbReference type="ARBA" id="ARBA00001974"/>
    </source>
</evidence>
<evidence type="ECO:0000259" key="13">
    <source>
        <dbReference type="Pfam" id="PF00441"/>
    </source>
</evidence>
<dbReference type="InterPro" id="IPR050741">
    <property type="entry name" value="Acyl-CoA_dehydrogenase"/>
</dbReference>
<dbReference type="Gene3D" id="1.10.540.10">
    <property type="entry name" value="Acyl-CoA dehydrogenase/oxidase, N-terminal domain"/>
    <property type="match status" value="1"/>
</dbReference>
<keyword evidence="8" id="KW-0274">FAD</keyword>
<keyword evidence="12" id="KW-0472">Membrane</keyword>
<feature type="domain" description="Acyl-CoA dehydrogenase/oxidase C-terminal" evidence="13">
    <location>
        <begin position="367"/>
        <end position="514"/>
    </location>
</feature>
<keyword evidence="12" id="KW-1133">Transmembrane helix</keyword>
<evidence type="ECO:0000256" key="3">
    <source>
        <dbReference type="ARBA" id="ARBA00009347"/>
    </source>
</evidence>
<dbReference type="EC" id="1.3.8.8" evidence="5"/>
<accession>A0ABY4CAC2</accession>
<evidence type="ECO:0000259" key="16">
    <source>
        <dbReference type="Pfam" id="PF09317"/>
    </source>
</evidence>
<dbReference type="Pfam" id="PF09317">
    <property type="entry name" value="ACDH_C"/>
    <property type="match status" value="1"/>
</dbReference>
<dbReference type="Pfam" id="PF02771">
    <property type="entry name" value="Acyl-CoA_dh_N"/>
    <property type="match status" value="1"/>
</dbReference>
<dbReference type="InterPro" id="IPR036250">
    <property type="entry name" value="AcylCo_DH-like_C"/>
</dbReference>
<dbReference type="SUPFAM" id="SSF47203">
    <property type="entry name" value="Acyl-CoA dehydrogenase C-terminal domain-like"/>
    <property type="match status" value="1"/>
</dbReference>
<comment type="cofactor">
    <cofactor evidence="1">
        <name>FAD</name>
        <dbReference type="ChEBI" id="CHEBI:57692"/>
    </cofactor>
</comment>
<evidence type="ECO:0000256" key="12">
    <source>
        <dbReference type="SAM" id="Phobius"/>
    </source>
</evidence>
<comment type="catalytic activity">
    <reaction evidence="10">
        <text>a medium-chain 2,3-saturated fatty acyl-CoA + oxidized [electron-transfer flavoprotein] + H(+) = a medium-chain (2E)-enoyl-CoA + reduced [electron-transfer flavoprotein]</text>
        <dbReference type="Rhea" id="RHEA:14477"/>
        <dbReference type="Rhea" id="RHEA-COMP:10685"/>
        <dbReference type="Rhea" id="RHEA-COMP:10686"/>
        <dbReference type="ChEBI" id="CHEBI:15378"/>
        <dbReference type="ChEBI" id="CHEBI:57692"/>
        <dbReference type="ChEBI" id="CHEBI:58307"/>
        <dbReference type="ChEBI" id="CHEBI:83723"/>
        <dbReference type="ChEBI" id="CHEBI:83726"/>
        <dbReference type="EC" id="1.3.8.7"/>
    </reaction>
</comment>
<evidence type="ECO:0000259" key="14">
    <source>
        <dbReference type="Pfam" id="PF02770"/>
    </source>
</evidence>
<dbReference type="NCBIfam" id="NF009586">
    <property type="entry name" value="PRK13026.1"/>
    <property type="match status" value="1"/>
</dbReference>
<evidence type="ECO:0000256" key="11">
    <source>
        <dbReference type="ARBA" id="ARBA00049247"/>
    </source>
</evidence>
<dbReference type="PANTHER" id="PTHR48083:SF33">
    <property type="entry name" value="ACYL-COENZYME A DEHYDROGENASE"/>
    <property type="match status" value="1"/>
</dbReference>
<gene>
    <name evidence="17" type="ORF">MNR06_02690</name>
</gene>
<dbReference type="Gene3D" id="2.40.110.10">
    <property type="entry name" value="Butyryl-CoA Dehydrogenase, subunit A, domain 2"/>
    <property type="match status" value="1"/>
</dbReference>
<dbReference type="PANTHER" id="PTHR48083">
    <property type="entry name" value="MEDIUM-CHAIN SPECIFIC ACYL-COA DEHYDROGENASE, MITOCHONDRIAL-RELATED"/>
    <property type="match status" value="1"/>
</dbReference>
<name>A0ABY4CAC2_9BACT</name>
<dbReference type="SUPFAM" id="SSF56645">
    <property type="entry name" value="Acyl-CoA dehydrogenase NM domain-like"/>
    <property type="match status" value="1"/>
</dbReference>
<protein>
    <recommendedName>
        <fullName evidence="6">Acyl-coenzyme A dehydrogenase</fullName>
        <ecNumber evidence="4">1.3.8.7</ecNumber>
        <ecNumber evidence="5">1.3.8.8</ecNumber>
    </recommendedName>
</protein>
<evidence type="ECO:0000256" key="8">
    <source>
        <dbReference type="ARBA" id="ARBA00022827"/>
    </source>
</evidence>
<dbReference type="InterPro" id="IPR006091">
    <property type="entry name" value="Acyl-CoA_Oxase/DH_mid-dom"/>
</dbReference>
<evidence type="ECO:0000256" key="5">
    <source>
        <dbReference type="ARBA" id="ARBA00012040"/>
    </source>
</evidence>
<keyword evidence="18" id="KW-1185">Reference proteome</keyword>
<comment type="similarity">
    <text evidence="3">Belongs to the acyl-CoA dehydrogenase family.</text>
</comment>
<keyword evidence="9" id="KW-0560">Oxidoreductase</keyword>
<comment type="catalytic activity">
    <reaction evidence="11">
        <text>a long-chain 2,3-saturated fatty acyl-CoA + oxidized [electron-transfer flavoprotein] + H(+) = a long-chain (2E)-enoyl-CoA + reduced [electron-transfer flavoprotein]</text>
        <dbReference type="Rhea" id="RHEA:17721"/>
        <dbReference type="Rhea" id="RHEA-COMP:10685"/>
        <dbReference type="Rhea" id="RHEA-COMP:10686"/>
        <dbReference type="ChEBI" id="CHEBI:15378"/>
        <dbReference type="ChEBI" id="CHEBI:57692"/>
        <dbReference type="ChEBI" id="CHEBI:58307"/>
        <dbReference type="ChEBI" id="CHEBI:83721"/>
        <dbReference type="ChEBI" id="CHEBI:83727"/>
        <dbReference type="EC" id="1.3.8.8"/>
    </reaction>
</comment>
<evidence type="ECO:0000256" key="6">
    <source>
        <dbReference type="ARBA" id="ARBA00020144"/>
    </source>
</evidence>
<evidence type="ECO:0000256" key="10">
    <source>
        <dbReference type="ARBA" id="ARBA00047882"/>
    </source>
</evidence>
<dbReference type="InterPro" id="IPR037069">
    <property type="entry name" value="AcylCoA_DH/ox_N_sf"/>
</dbReference>
<evidence type="ECO:0000256" key="9">
    <source>
        <dbReference type="ARBA" id="ARBA00023002"/>
    </source>
</evidence>
<reference evidence="17" key="1">
    <citation type="submission" date="2022-03" db="EMBL/GenBank/DDBJ databases">
        <title>Genome Identification and Characterization of new species Bdellovibrio reynosense LBG001 sp. nov. from a Mexico soil sample.</title>
        <authorList>
            <person name="Camilli A."/>
            <person name="Ajao Y."/>
            <person name="Guo X."/>
        </authorList>
    </citation>
    <scope>NUCLEOTIDE SEQUENCE</scope>
    <source>
        <strain evidence="17">LBG001</strain>
    </source>
</reference>
<organism evidence="17 18">
    <name type="scientific">Bdellovibrio reynosensis</name>
    <dbReference type="NCBI Taxonomy" id="2835041"/>
    <lineage>
        <taxon>Bacteria</taxon>
        <taxon>Pseudomonadati</taxon>
        <taxon>Bdellovibrionota</taxon>
        <taxon>Bdellovibrionia</taxon>
        <taxon>Bdellovibrionales</taxon>
        <taxon>Pseudobdellovibrionaceae</taxon>
        <taxon>Bdellovibrio</taxon>
    </lineage>
</organism>
<proteinExistence type="inferred from homology"/>
<dbReference type="EMBL" id="CP093442">
    <property type="protein sequence ID" value="UOF01860.1"/>
    <property type="molecule type" value="Genomic_DNA"/>
</dbReference>
<dbReference type="EC" id="1.3.8.7" evidence="4"/>
<keyword evidence="12" id="KW-0812">Transmembrane</keyword>
<evidence type="ECO:0000256" key="7">
    <source>
        <dbReference type="ARBA" id="ARBA00022630"/>
    </source>
</evidence>
<sequence length="816" mass="89871">MDNSLYGYFLENNCGLWVLASVLLLLFVGFFGSPLIVWTIAIAAIMFGFAAPTWLWIVFAVVAVIFNIPAIRAALVTSGVFAIFKKFEFLPKISDTEKAALDAGVVWVEKDLFSGKPNFTNLMNEPYPDLTAEEKAFMDGPVNTLCSMIDHWTIYKTKEIPQEIWDYIRKEKFLGMIVPKEYGGLGFSALCHSEVIMKLSSRSLAVAIQVMVPNSLGPAELLAHYGTDEQKKRWLPRLADGSEIPCFGLTEPTAGSDAGAITSTGVLFKGEDGKIQIRLNWNKRWITLAAISSVIGLAFRLRDPENLLGKGEDLGITCALIPSKTPGVVLGRRHDPLNTPFYNCPTQGKDVVVNAEDAIVGGIEGAGRGWMMLMECLAAGRGISLPAQATGGAKLATRVTSAHSVVRRQFGVSIGKFEGVEEPLARIGGATYALEAMRRYCLGALDKGIKPGVITAMQKYYSTEMGRRVINDSMDIMGGAGISMGPRNVLAEIYVATPIGITVEGANIMTRTLIIFGQGALRAHPFAYSEVRAYEANDLKAFDRAFMGHIGHIVRNTCRAILLSLSRGYLAATPDCHPQMKVYFRRLSWTSATFALLSDVAMGVLGGQLKLREKITGRFADILANMYIATAILRRFEAEGRKEEDLAFVHYNLKHNMAEIQKGFDGLFDNLKIPGLRWFFKGWIGAWSRINSIGSQASDGWSHAIASAMLQEGGIRDRLTDGIYMPTDRNQQVARLDYAMSVSLRAEAAEKKIKKAIREGVLPKKKANLLIDEARNKNIITAEEHKLIQESDAVRYDAILVDDFSEEQYHANHVIK</sequence>
<evidence type="ECO:0000259" key="15">
    <source>
        <dbReference type="Pfam" id="PF02771"/>
    </source>
</evidence>
<dbReference type="NCBIfam" id="NF007000">
    <property type="entry name" value="PRK09463.1"/>
    <property type="match status" value="1"/>
</dbReference>
<evidence type="ECO:0000313" key="18">
    <source>
        <dbReference type="Proteomes" id="UP000830116"/>
    </source>
</evidence>
<dbReference type="Pfam" id="PF00441">
    <property type="entry name" value="Acyl-CoA_dh_1"/>
    <property type="match status" value="1"/>
</dbReference>
<feature type="transmembrane region" description="Helical" evidence="12">
    <location>
        <begin position="16"/>
        <end position="49"/>
    </location>
</feature>
<dbReference type="InterPro" id="IPR046373">
    <property type="entry name" value="Acyl-CoA_Oxase/DH_mid-dom_sf"/>
</dbReference>
<dbReference type="PROSITE" id="PS00072">
    <property type="entry name" value="ACYL_COA_DH_1"/>
    <property type="match status" value="1"/>
</dbReference>
<keyword evidence="7" id="KW-0285">Flavoprotein</keyword>
<evidence type="ECO:0000256" key="2">
    <source>
        <dbReference type="ARBA" id="ARBA00005005"/>
    </source>
</evidence>
<evidence type="ECO:0000313" key="17">
    <source>
        <dbReference type="EMBL" id="UOF01860.1"/>
    </source>
</evidence>
<dbReference type="Pfam" id="PF02770">
    <property type="entry name" value="Acyl-CoA_dh_M"/>
    <property type="match status" value="1"/>
</dbReference>
<evidence type="ECO:0000256" key="4">
    <source>
        <dbReference type="ARBA" id="ARBA00012033"/>
    </source>
</evidence>
<feature type="domain" description="Acyl-CoA dehydrogenase/oxidase N-terminal" evidence="15">
    <location>
        <begin position="152"/>
        <end position="241"/>
    </location>
</feature>
<dbReference type="InterPro" id="IPR013786">
    <property type="entry name" value="AcylCoA_DH/ox_N"/>
</dbReference>
<dbReference type="Gene3D" id="1.20.140.10">
    <property type="entry name" value="Butyryl-CoA Dehydrogenase, subunit A, domain 3"/>
    <property type="match status" value="1"/>
</dbReference>
<dbReference type="InterPro" id="IPR006089">
    <property type="entry name" value="Acyl-CoA_DH_CS"/>
</dbReference>
<dbReference type="InterPro" id="IPR009100">
    <property type="entry name" value="AcylCoA_DH/oxidase_NM_dom_sf"/>
</dbReference>
<comment type="pathway">
    <text evidence="2">Lipid metabolism; fatty acid beta-oxidation.</text>
</comment>
<feature type="domain" description="Acyl-CoA oxidase/dehydrogenase middle" evidence="14">
    <location>
        <begin position="246"/>
        <end position="339"/>
    </location>
</feature>
<dbReference type="InterPro" id="IPR015396">
    <property type="entry name" value="FadE_C"/>
</dbReference>